<keyword evidence="2" id="KW-1185">Reference proteome</keyword>
<dbReference type="Pfam" id="PF21863">
    <property type="entry name" value="HTH_67"/>
    <property type="match status" value="1"/>
</dbReference>
<organism evidence="1 2">
    <name type="scientific">Nonomuraea rosea</name>
    <dbReference type="NCBI Taxonomy" id="638574"/>
    <lineage>
        <taxon>Bacteria</taxon>
        <taxon>Bacillati</taxon>
        <taxon>Actinomycetota</taxon>
        <taxon>Actinomycetes</taxon>
        <taxon>Streptosporangiales</taxon>
        <taxon>Streptosporangiaceae</taxon>
        <taxon>Nonomuraea</taxon>
    </lineage>
</organism>
<dbReference type="InterPro" id="IPR054058">
    <property type="entry name" value="HTH_67"/>
</dbReference>
<dbReference type="NCBIfam" id="NF047719">
    <property type="entry name" value="SCO6745_fam_HTH"/>
    <property type="match status" value="1"/>
</dbReference>
<comment type="caution">
    <text evidence="1">The sequence shown here is derived from an EMBL/GenBank/DDBJ whole genome shotgun (WGS) entry which is preliminary data.</text>
</comment>
<dbReference type="Proteomes" id="UP001500630">
    <property type="component" value="Unassembled WGS sequence"/>
</dbReference>
<proteinExistence type="predicted"/>
<dbReference type="EMBL" id="BAABDQ010000062">
    <property type="protein sequence ID" value="GAA3620620.1"/>
    <property type="molecule type" value="Genomic_DNA"/>
</dbReference>
<evidence type="ECO:0000313" key="2">
    <source>
        <dbReference type="Proteomes" id="UP001500630"/>
    </source>
</evidence>
<sequence>MSASSRLARRMWHQLEPIHAVLYFSPQAFEEAAVLGYDVESRWPSYFAFRTAPLGRAGTRLATAAYYSFSPQMIAEHVPAVWDVATPEQMLRTRLTAVDRTYRHLLGDAVAGTAITEAAELARRAAESVTVAGRPFAAANLDLPWPDEPHLVLWQAATVLREHRGDGHLAALLAAELDPCESLVSFAAVGAAPVANFAGRGWSEQQWEAARERLAARGLVGEDGQATEAGRALRDQVELMTDDLAAEPWRLLGEERAERLAQLGSPFLGAIFGAGLLPMTSTLGIATVKVPESASRS</sequence>
<name>A0ABP6ZWR2_9ACTN</name>
<gene>
    <name evidence="1" type="ORF">GCM10022419_127870</name>
</gene>
<evidence type="ECO:0008006" key="3">
    <source>
        <dbReference type="Google" id="ProtNLM"/>
    </source>
</evidence>
<evidence type="ECO:0000313" key="1">
    <source>
        <dbReference type="EMBL" id="GAA3620620.1"/>
    </source>
</evidence>
<protein>
    <recommendedName>
        <fullName evidence="3">SalK</fullName>
    </recommendedName>
</protein>
<accession>A0ABP6ZWR2</accession>
<reference evidence="2" key="1">
    <citation type="journal article" date="2019" name="Int. J. Syst. Evol. Microbiol.">
        <title>The Global Catalogue of Microorganisms (GCM) 10K type strain sequencing project: providing services to taxonomists for standard genome sequencing and annotation.</title>
        <authorList>
            <consortium name="The Broad Institute Genomics Platform"/>
            <consortium name="The Broad Institute Genome Sequencing Center for Infectious Disease"/>
            <person name="Wu L."/>
            <person name="Ma J."/>
        </authorList>
    </citation>
    <scope>NUCLEOTIDE SEQUENCE [LARGE SCALE GENOMIC DNA]</scope>
    <source>
        <strain evidence="2">JCM 17326</strain>
    </source>
</reference>
<dbReference type="RefSeq" id="WP_345579002.1">
    <property type="nucleotide sequence ID" value="NZ_BAABDQ010000062.1"/>
</dbReference>